<feature type="domain" description="DUF4397" evidence="2">
    <location>
        <begin position="147"/>
        <end position="214"/>
    </location>
</feature>
<sequence>MKKLVSVSLVFLFLFSCLNNAYAAPQEAKVRILHASPDAQAVDVYIDNKAVVSGAKFKDATKYLPIASGAHKLEIFPAGTKDKAIISRELSLDGGKFYTLAAVNKLNSLELIAVEDTTKAPKGKTLVRLGHLSPDAPKVDVRIKKENKLFTGVAFKDITVYQQLKPGKYALEITTTDGKKILDLPRKKFDKNTVYSIFVVNNANKPEVLLLVDSK</sequence>
<dbReference type="Proteomes" id="UP000789833">
    <property type="component" value="Unassembled WGS sequence"/>
</dbReference>
<evidence type="ECO:0000313" key="3">
    <source>
        <dbReference type="EMBL" id="CAG9621340.1"/>
    </source>
</evidence>
<feature type="domain" description="DUF4397" evidence="2">
    <location>
        <begin position="28"/>
        <end position="142"/>
    </location>
</feature>
<dbReference type="Pfam" id="PF14344">
    <property type="entry name" value="DUF4397"/>
    <property type="match status" value="2"/>
</dbReference>
<keyword evidence="1" id="KW-0732">Signal</keyword>
<keyword evidence="4" id="KW-1185">Reference proteome</keyword>
<feature type="chain" id="PRO_5047279450" description="DUF4397 domain-containing protein" evidence="1">
    <location>
        <begin position="24"/>
        <end position="215"/>
    </location>
</feature>
<evidence type="ECO:0000259" key="2">
    <source>
        <dbReference type="Pfam" id="PF14344"/>
    </source>
</evidence>
<dbReference type="InterPro" id="IPR025510">
    <property type="entry name" value="DUF4397"/>
</dbReference>
<dbReference type="PROSITE" id="PS51257">
    <property type="entry name" value="PROKAR_LIPOPROTEIN"/>
    <property type="match status" value="1"/>
</dbReference>
<reference evidence="3 4" key="1">
    <citation type="submission" date="2021-10" db="EMBL/GenBank/DDBJ databases">
        <authorList>
            <person name="Criscuolo A."/>
        </authorList>
    </citation>
    <scope>NUCLEOTIDE SEQUENCE [LARGE SCALE GENOMIC DNA]</scope>
    <source>
        <strain evidence="4">CIP 111883</strain>
    </source>
</reference>
<evidence type="ECO:0000313" key="4">
    <source>
        <dbReference type="Proteomes" id="UP000789833"/>
    </source>
</evidence>
<proteinExistence type="predicted"/>
<gene>
    <name evidence="3" type="ORF">BACCIP111883_02112</name>
</gene>
<name>A0ABM8YMZ3_9BACI</name>
<dbReference type="EMBL" id="CAKJTJ010000009">
    <property type="protein sequence ID" value="CAG9621340.1"/>
    <property type="molecule type" value="Genomic_DNA"/>
</dbReference>
<organism evidence="3 4">
    <name type="scientific">Sutcliffiella rhizosphaerae</name>
    <dbReference type="NCBI Taxonomy" id="2880967"/>
    <lineage>
        <taxon>Bacteria</taxon>
        <taxon>Bacillati</taxon>
        <taxon>Bacillota</taxon>
        <taxon>Bacilli</taxon>
        <taxon>Bacillales</taxon>
        <taxon>Bacillaceae</taxon>
        <taxon>Sutcliffiella</taxon>
    </lineage>
</organism>
<protein>
    <recommendedName>
        <fullName evidence="2">DUF4397 domain-containing protein</fullName>
    </recommendedName>
</protein>
<comment type="caution">
    <text evidence="3">The sequence shown here is derived from an EMBL/GenBank/DDBJ whole genome shotgun (WGS) entry which is preliminary data.</text>
</comment>
<evidence type="ECO:0000256" key="1">
    <source>
        <dbReference type="SAM" id="SignalP"/>
    </source>
</evidence>
<accession>A0ABM8YMZ3</accession>
<dbReference type="RefSeq" id="WP_230501230.1">
    <property type="nucleotide sequence ID" value="NZ_CAKJTJ010000009.1"/>
</dbReference>
<feature type="signal peptide" evidence="1">
    <location>
        <begin position="1"/>
        <end position="23"/>
    </location>
</feature>